<dbReference type="OrthoDB" id="445677at2759"/>
<evidence type="ECO:0000313" key="6">
    <source>
        <dbReference type="EMBL" id="CAH2350735.1"/>
    </source>
</evidence>
<dbReference type="InterPro" id="IPR027124">
    <property type="entry name" value="Swc5/CFDP1/2"/>
</dbReference>
<feature type="compositionally biased region" description="Polar residues" evidence="4">
    <location>
        <begin position="148"/>
        <end position="173"/>
    </location>
</feature>
<evidence type="ECO:0000313" key="7">
    <source>
        <dbReference type="Proteomes" id="UP000837801"/>
    </source>
</evidence>
<dbReference type="PROSITE" id="PS51279">
    <property type="entry name" value="BCNT_C"/>
    <property type="match status" value="1"/>
</dbReference>
<feature type="region of interest" description="Disordered" evidence="4">
    <location>
        <begin position="1"/>
        <end position="118"/>
    </location>
</feature>
<name>A0A9P0QLR7_9ASCO</name>
<feature type="compositionally biased region" description="Acidic residues" evidence="4">
    <location>
        <begin position="26"/>
        <end position="44"/>
    </location>
</feature>
<feature type="compositionally biased region" description="Basic and acidic residues" evidence="4">
    <location>
        <begin position="11"/>
        <end position="24"/>
    </location>
</feature>
<sequence length="347" mass="38898">MAKKPVSIAKAGDHAEEGRAKALDENGNENEEDSYDEDEDEDYEPSAKKTDDDNKKEVADEDEEDDSDEDSNDKKLDDEPIPDFSAIESGGERLVKTRRQRQEEEETNNGRNVPVGLVRGNKYSSIDVDELFNSLKQESARGGVISPETPTSTEQQATHAGRSNRQTAPSTKGTENKPGHISAGSNGGPEMITIESSYTFAGKVITETKQVEVGSAEAKAYMNSTGNIAYTGERSAKKEQRSFVPIVREVNGEHLELRIKLKRPSLIDKFLLIQGNKSQKLSTLEKSRLDWASFVDKRKLQDDLKLHNKDGYLDKQDFLNRVESKKDQQYKQAQEEDRKNRLNEGNN</sequence>
<dbReference type="GO" id="GO:0000812">
    <property type="term" value="C:Swr1 complex"/>
    <property type="evidence" value="ECO:0007669"/>
    <property type="project" value="TreeGrafter"/>
</dbReference>
<protein>
    <recommendedName>
        <fullName evidence="2">SWR1-complex protein 5</fullName>
    </recommendedName>
</protein>
<dbReference type="EMBL" id="CAKXYY010000002">
    <property type="protein sequence ID" value="CAH2350735.1"/>
    <property type="molecule type" value="Genomic_DNA"/>
</dbReference>
<keyword evidence="7" id="KW-1185">Reference proteome</keyword>
<reference evidence="6" key="1">
    <citation type="submission" date="2022-03" db="EMBL/GenBank/DDBJ databases">
        <authorList>
            <person name="Legras J.-L."/>
            <person name="Devillers H."/>
            <person name="Grondin C."/>
        </authorList>
    </citation>
    <scope>NUCLEOTIDE SEQUENCE</scope>
    <source>
        <strain evidence="6">CLIB 1423</strain>
    </source>
</reference>
<gene>
    <name evidence="6" type="ORF">CLIB1423_02S03950</name>
</gene>
<dbReference type="PANTHER" id="PTHR48407">
    <property type="entry name" value="CRANIOFACIAL DEVELOPMENT PROTEIN 1"/>
    <property type="match status" value="1"/>
</dbReference>
<evidence type="ECO:0000256" key="1">
    <source>
        <dbReference type="ARBA" id="ARBA00010465"/>
    </source>
</evidence>
<comment type="caution">
    <text evidence="6">The sequence shown here is derived from an EMBL/GenBank/DDBJ whole genome shotgun (WGS) entry which is preliminary data.</text>
</comment>
<feature type="compositionally biased region" description="Basic and acidic residues" evidence="4">
    <location>
        <begin position="45"/>
        <end position="58"/>
    </location>
</feature>
<evidence type="ECO:0000256" key="2">
    <source>
        <dbReference type="ARBA" id="ARBA00019138"/>
    </source>
</evidence>
<accession>A0A9P0QLR7</accession>
<dbReference type="PANTHER" id="PTHR48407:SF1">
    <property type="entry name" value="CRANIOFACIAL DEVELOPMENT PROTEIN 1"/>
    <property type="match status" value="1"/>
</dbReference>
<proteinExistence type="inferred from homology"/>
<evidence type="ECO:0000259" key="5">
    <source>
        <dbReference type="PROSITE" id="PS51279"/>
    </source>
</evidence>
<organism evidence="6 7">
    <name type="scientific">[Candida] railenensis</name>
    <dbReference type="NCBI Taxonomy" id="45579"/>
    <lineage>
        <taxon>Eukaryota</taxon>
        <taxon>Fungi</taxon>
        <taxon>Dikarya</taxon>
        <taxon>Ascomycota</taxon>
        <taxon>Saccharomycotina</taxon>
        <taxon>Pichiomycetes</taxon>
        <taxon>Debaryomycetaceae</taxon>
        <taxon>Kurtzmaniella</taxon>
    </lineage>
</organism>
<evidence type="ECO:0000256" key="3">
    <source>
        <dbReference type="ARBA" id="ARBA00025222"/>
    </source>
</evidence>
<dbReference type="InterPro" id="IPR011421">
    <property type="entry name" value="BCNT-C"/>
</dbReference>
<feature type="compositionally biased region" description="Acidic residues" evidence="4">
    <location>
        <begin position="59"/>
        <end position="71"/>
    </location>
</feature>
<evidence type="ECO:0000256" key="4">
    <source>
        <dbReference type="SAM" id="MobiDB-lite"/>
    </source>
</evidence>
<feature type="region of interest" description="Disordered" evidence="4">
    <location>
        <begin position="139"/>
        <end position="190"/>
    </location>
</feature>
<comment type="function">
    <text evidence="3">Component of the SWR1 complex which mediates the ATP-dependent exchange of histone H2A for the H2A variant HZT1 leading to transcriptional regulation of selected genes by chromatin remodeling. Involved in chromosome stability.</text>
</comment>
<comment type="similarity">
    <text evidence="1">Belongs to the SWC5 family.</text>
</comment>
<feature type="domain" description="BCNT-C" evidence="5">
    <location>
        <begin position="261"/>
        <end position="340"/>
    </location>
</feature>
<dbReference type="Proteomes" id="UP000837801">
    <property type="component" value="Unassembled WGS sequence"/>
</dbReference>
<dbReference type="Pfam" id="PF07572">
    <property type="entry name" value="BCNT"/>
    <property type="match status" value="1"/>
</dbReference>
<dbReference type="AlphaFoldDB" id="A0A9P0QLR7"/>
<feature type="region of interest" description="Disordered" evidence="4">
    <location>
        <begin position="323"/>
        <end position="347"/>
    </location>
</feature>